<sequence length="507" mass="57485">MGSKSEMDPEGITESNIRRHVGSLEQKLLKNQKDRIEYPDDPERWIKSEVDLEEQIRLFQDLSTIPELYAPFEEHGGFRILCEALSHPNIDIAIATINVLNDVVDPETIVGLRNARRILEAVQSLDIHELCITILLKIDEENSEVDYDGVKSCLGLLESLLELFPKAVEDAGANVELLQFLLKRMKSSKTLEYDNNRVHAGEILCILLQQSEECLRLVGGPTVDGIDKLLRIVTVYRKKDPEGVEEEELAENAFQCLCSLMFIEANRVAFGKLQGIKLLIRLIKERRPIYGLAIKLLDYALMDCASNCNMFVEGMGLKYIYSVLMRKGVKTKTGTEAEKEEDEHILGVIHSLCSNCTGTSIARVLNKFVEHKYEKLERLVELHEKYTAISNKAAKKKENKSSSAKSMYSALKLNEDTEQYLDMYEAGLSICQLVDTILLRLYNMGNSTLSTCLLVLLHNKGVDMQDIYNNISDYMEHMDESAEENKKNIHRFLTNFLTGASDSGLFK</sequence>
<dbReference type="InterPro" id="IPR039678">
    <property type="entry name" value="CTNNBL1"/>
</dbReference>
<dbReference type="SUPFAM" id="SSF48371">
    <property type="entry name" value="ARM repeat"/>
    <property type="match status" value="1"/>
</dbReference>
<name>A0AAD8PG41_BABGI</name>
<dbReference type="PANTHER" id="PTHR14978:SF0">
    <property type="entry name" value="BETA-CATENIN-LIKE PROTEIN 1"/>
    <property type="match status" value="1"/>
</dbReference>
<dbReference type="PANTHER" id="PTHR14978">
    <property type="entry name" value="BETA-CATENIN-LIKE PROTEIN 1 NUCLEAR ASSOCIATED PROTEIN"/>
    <property type="match status" value="1"/>
</dbReference>
<evidence type="ECO:0000313" key="8">
    <source>
        <dbReference type="Proteomes" id="UP001230268"/>
    </source>
</evidence>
<keyword evidence="3" id="KW-0677">Repeat</keyword>
<dbReference type="GO" id="GO:0010467">
    <property type="term" value="P:gene expression"/>
    <property type="evidence" value="ECO:0007669"/>
    <property type="project" value="UniProtKB-ARBA"/>
</dbReference>
<keyword evidence="5" id="KW-0539">Nucleus</keyword>
<dbReference type="EMBL" id="JAVEPI010000001">
    <property type="protein sequence ID" value="KAK1444679.1"/>
    <property type="molecule type" value="Genomic_DNA"/>
</dbReference>
<dbReference type="InterPro" id="IPR013180">
    <property type="entry name" value="CTNNBL1_N"/>
</dbReference>
<evidence type="ECO:0000256" key="4">
    <source>
        <dbReference type="ARBA" id="ARBA00023054"/>
    </source>
</evidence>
<dbReference type="GO" id="GO:0005681">
    <property type="term" value="C:spliceosomal complex"/>
    <property type="evidence" value="ECO:0007669"/>
    <property type="project" value="TreeGrafter"/>
</dbReference>
<evidence type="ECO:0000256" key="1">
    <source>
        <dbReference type="ARBA" id="ARBA00004123"/>
    </source>
</evidence>
<gene>
    <name evidence="7" type="ORF">BgAZ_105850</name>
</gene>
<keyword evidence="4" id="KW-0175">Coiled coil</keyword>
<dbReference type="FunFam" id="1.25.10.10:FF:001136">
    <property type="entry name" value="Beta-catenin-like protein 1"/>
    <property type="match status" value="1"/>
</dbReference>
<keyword evidence="2" id="KW-0597">Phosphoprotein</keyword>
<dbReference type="Gene3D" id="1.25.10.10">
    <property type="entry name" value="Leucine-rich Repeat Variant"/>
    <property type="match status" value="1"/>
</dbReference>
<dbReference type="AlphaFoldDB" id="A0AAD8PG41"/>
<reference evidence="7" key="1">
    <citation type="submission" date="2023-08" db="EMBL/GenBank/DDBJ databases">
        <title>Draft sequence of the Babesia gibsoni genome.</title>
        <authorList>
            <person name="Yamagishi J.Y."/>
            <person name="Xuan X.X."/>
        </authorList>
    </citation>
    <scope>NUCLEOTIDE SEQUENCE</scope>
    <source>
        <strain evidence="7">Azabu</strain>
    </source>
</reference>
<comment type="subcellular location">
    <subcellularLocation>
        <location evidence="1">Nucleus</location>
    </subcellularLocation>
</comment>
<protein>
    <submittedName>
        <fullName evidence="7">Beta-catenin-like protein 1 like protein</fullName>
    </submittedName>
</protein>
<evidence type="ECO:0000256" key="2">
    <source>
        <dbReference type="ARBA" id="ARBA00022553"/>
    </source>
</evidence>
<keyword evidence="8" id="KW-1185">Reference proteome</keyword>
<evidence type="ECO:0000256" key="5">
    <source>
        <dbReference type="ARBA" id="ARBA00023242"/>
    </source>
</evidence>
<dbReference type="SMART" id="SM01156">
    <property type="entry name" value="DUF1716"/>
    <property type="match status" value="1"/>
</dbReference>
<dbReference type="Pfam" id="PF08216">
    <property type="entry name" value="CTNNBL"/>
    <property type="match status" value="1"/>
</dbReference>
<feature type="domain" description="Beta-catenin-like protein 1 N-terminal" evidence="6">
    <location>
        <begin position="2"/>
        <end position="97"/>
    </location>
</feature>
<dbReference type="InterPro" id="IPR016024">
    <property type="entry name" value="ARM-type_fold"/>
</dbReference>
<dbReference type="Proteomes" id="UP001230268">
    <property type="component" value="Unassembled WGS sequence"/>
</dbReference>
<evidence type="ECO:0000256" key="3">
    <source>
        <dbReference type="ARBA" id="ARBA00022737"/>
    </source>
</evidence>
<accession>A0AAD8PG41</accession>
<comment type="caution">
    <text evidence="7">The sequence shown here is derived from an EMBL/GenBank/DDBJ whole genome shotgun (WGS) entry which is preliminary data.</text>
</comment>
<organism evidence="7 8">
    <name type="scientific">Babesia gibsoni</name>
    <dbReference type="NCBI Taxonomy" id="33632"/>
    <lineage>
        <taxon>Eukaryota</taxon>
        <taxon>Sar</taxon>
        <taxon>Alveolata</taxon>
        <taxon>Apicomplexa</taxon>
        <taxon>Aconoidasida</taxon>
        <taxon>Piroplasmida</taxon>
        <taxon>Babesiidae</taxon>
        <taxon>Babesia</taxon>
    </lineage>
</organism>
<evidence type="ECO:0000313" key="7">
    <source>
        <dbReference type="EMBL" id="KAK1444679.1"/>
    </source>
</evidence>
<evidence type="ECO:0000259" key="6">
    <source>
        <dbReference type="SMART" id="SM01156"/>
    </source>
</evidence>
<dbReference type="InterPro" id="IPR011989">
    <property type="entry name" value="ARM-like"/>
</dbReference>
<proteinExistence type="predicted"/>